<protein>
    <submittedName>
        <fullName evidence="1">Uncharacterized protein</fullName>
    </submittedName>
</protein>
<reference evidence="1" key="1">
    <citation type="journal article" date="2020" name="Nature">
        <title>Giant virus diversity and host interactions through global metagenomics.</title>
        <authorList>
            <person name="Schulz F."/>
            <person name="Roux S."/>
            <person name="Paez-Espino D."/>
            <person name="Jungbluth S."/>
            <person name="Walsh D.A."/>
            <person name="Denef V.J."/>
            <person name="McMahon K.D."/>
            <person name="Konstantinidis K.T."/>
            <person name="Eloe-Fadrosh E.A."/>
            <person name="Kyrpides N.C."/>
            <person name="Woyke T."/>
        </authorList>
    </citation>
    <scope>NUCLEOTIDE SEQUENCE</scope>
    <source>
        <strain evidence="1">GVMAG-M-3300013006-15</strain>
    </source>
</reference>
<accession>A0A6C0BGZ6</accession>
<sequence>MEKTQGQRVKECVTLWRKLTVDLAIPPSFSGMDTLKEAIDTYIKTGEEYKDEIEIPSIKRIAKVFFPKAANKNVEITLSVIKDE</sequence>
<name>A0A6C0BGZ6_9ZZZZ</name>
<organism evidence="1">
    <name type="scientific">viral metagenome</name>
    <dbReference type="NCBI Taxonomy" id="1070528"/>
    <lineage>
        <taxon>unclassified sequences</taxon>
        <taxon>metagenomes</taxon>
        <taxon>organismal metagenomes</taxon>
    </lineage>
</organism>
<proteinExistence type="predicted"/>
<dbReference type="EMBL" id="MN739162">
    <property type="protein sequence ID" value="QHS91607.1"/>
    <property type="molecule type" value="Genomic_DNA"/>
</dbReference>
<evidence type="ECO:0000313" key="1">
    <source>
        <dbReference type="EMBL" id="QHS91607.1"/>
    </source>
</evidence>
<dbReference type="AlphaFoldDB" id="A0A6C0BGZ6"/>